<dbReference type="EMBL" id="JAADJZ010000002">
    <property type="protein sequence ID" value="KAF2877430.1"/>
    <property type="molecule type" value="Genomic_DNA"/>
</dbReference>
<gene>
    <name evidence="3" type="ORF">BDV95DRAFT_146937</name>
</gene>
<evidence type="ECO:0000313" key="4">
    <source>
        <dbReference type="Proteomes" id="UP000481861"/>
    </source>
</evidence>
<accession>A0A7C8ILS3</accession>
<organism evidence="3 4">
    <name type="scientific">Massariosphaeria phaeospora</name>
    <dbReference type="NCBI Taxonomy" id="100035"/>
    <lineage>
        <taxon>Eukaryota</taxon>
        <taxon>Fungi</taxon>
        <taxon>Dikarya</taxon>
        <taxon>Ascomycota</taxon>
        <taxon>Pezizomycotina</taxon>
        <taxon>Dothideomycetes</taxon>
        <taxon>Pleosporomycetidae</taxon>
        <taxon>Pleosporales</taxon>
        <taxon>Pleosporales incertae sedis</taxon>
        <taxon>Massariosphaeria</taxon>
    </lineage>
</organism>
<name>A0A7C8ILS3_9PLEO</name>
<proteinExistence type="predicted"/>
<dbReference type="Pfam" id="PF00656">
    <property type="entry name" value="Peptidase_C14"/>
    <property type="match status" value="1"/>
</dbReference>
<evidence type="ECO:0000256" key="1">
    <source>
        <dbReference type="SAM" id="MobiDB-lite"/>
    </source>
</evidence>
<dbReference type="Gene3D" id="3.40.50.1460">
    <property type="match status" value="1"/>
</dbReference>
<dbReference type="GO" id="GO:0004197">
    <property type="term" value="F:cysteine-type endopeptidase activity"/>
    <property type="evidence" value="ECO:0007669"/>
    <property type="project" value="InterPro"/>
</dbReference>
<feature type="region of interest" description="Disordered" evidence="1">
    <location>
        <begin position="1"/>
        <end position="23"/>
    </location>
</feature>
<feature type="domain" description="Peptidase C14 caspase" evidence="2">
    <location>
        <begin position="95"/>
        <end position="279"/>
    </location>
</feature>
<dbReference type="InterPro" id="IPR011600">
    <property type="entry name" value="Pept_C14_caspase"/>
</dbReference>
<sequence>MATQQCILSEPNPAGTGEGPTASMIHNEARLTTATIGRDTEECVILPNDTEKKKESERQALFQNAVSEALDIPTGYLKVAVLVVRWHEEVDAFQKGHDEEIGKLRKLFHDRFHYEFEETKLDTSKKPQNTLNAAIAQHVASHDGPNNLLIVYYTGHGRLTEPANGEKRLVISATSGKQSNKKGRYPATAFWDIAEKPLLESAEADVLAILDSCYSSNAHEGYHEENRAYELLAACPRDGTTVAPGPNSFTTALIKSLKELLNEYENRNFTTTKLLEKLNMNRKIPAQLWDQLDKHQRHVQLAPLDKRSLEAKAKSFQTRAPEQAWVKLRFSLEEPQLELVQIENFAHQLVAACERAEIPVRRIDWIKMESASSTLAGLVTLWRRKSLRSNSGSYPEVSRTLKRQNLSDASSACVKRRSLSITVQTPDETGLASPAMVSPISVVISESPSD</sequence>
<dbReference type="AlphaFoldDB" id="A0A7C8ILS3"/>
<dbReference type="GO" id="GO:0006508">
    <property type="term" value="P:proteolysis"/>
    <property type="evidence" value="ECO:0007669"/>
    <property type="project" value="InterPro"/>
</dbReference>
<dbReference type="OrthoDB" id="4760831at2759"/>
<comment type="caution">
    <text evidence="3">The sequence shown here is derived from an EMBL/GenBank/DDBJ whole genome shotgun (WGS) entry which is preliminary data.</text>
</comment>
<keyword evidence="4" id="KW-1185">Reference proteome</keyword>
<reference evidence="3 4" key="1">
    <citation type="submission" date="2020-01" db="EMBL/GenBank/DDBJ databases">
        <authorList>
            <consortium name="DOE Joint Genome Institute"/>
            <person name="Haridas S."/>
            <person name="Albert R."/>
            <person name="Binder M."/>
            <person name="Bloem J."/>
            <person name="Labutti K."/>
            <person name="Salamov A."/>
            <person name="Andreopoulos B."/>
            <person name="Baker S.E."/>
            <person name="Barry K."/>
            <person name="Bills G."/>
            <person name="Bluhm B.H."/>
            <person name="Cannon C."/>
            <person name="Castanera R."/>
            <person name="Culley D.E."/>
            <person name="Daum C."/>
            <person name="Ezra D."/>
            <person name="Gonzalez J.B."/>
            <person name="Henrissat B."/>
            <person name="Kuo A."/>
            <person name="Liang C."/>
            <person name="Lipzen A."/>
            <person name="Lutzoni F."/>
            <person name="Magnuson J."/>
            <person name="Mondo S."/>
            <person name="Nolan M."/>
            <person name="Ohm R."/>
            <person name="Pangilinan J."/>
            <person name="Park H.-J.H."/>
            <person name="Ramirez L."/>
            <person name="Alfaro M."/>
            <person name="Sun H."/>
            <person name="Tritt A."/>
            <person name="Yoshinaga Y."/>
            <person name="Zwiers L.-H.L."/>
            <person name="Turgeon B.G."/>
            <person name="Goodwin S.B."/>
            <person name="Spatafora J.W."/>
            <person name="Crous P.W."/>
            <person name="Grigoriev I.V."/>
        </authorList>
    </citation>
    <scope>NUCLEOTIDE SEQUENCE [LARGE SCALE GENOMIC DNA]</scope>
    <source>
        <strain evidence="3 4">CBS 611.86</strain>
    </source>
</reference>
<protein>
    <recommendedName>
        <fullName evidence="2">Peptidase C14 caspase domain-containing protein</fullName>
    </recommendedName>
</protein>
<evidence type="ECO:0000313" key="3">
    <source>
        <dbReference type="EMBL" id="KAF2877430.1"/>
    </source>
</evidence>
<evidence type="ECO:0000259" key="2">
    <source>
        <dbReference type="Pfam" id="PF00656"/>
    </source>
</evidence>
<dbReference type="Proteomes" id="UP000481861">
    <property type="component" value="Unassembled WGS sequence"/>
</dbReference>